<comment type="caution">
    <text evidence="2">The sequence shown here is derived from an EMBL/GenBank/DDBJ whole genome shotgun (WGS) entry which is preliminary data.</text>
</comment>
<name>A0AAJ0B652_9PEZI</name>
<proteinExistence type="predicted"/>
<dbReference type="AlphaFoldDB" id="A0AAJ0B652"/>
<gene>
    <name evidence="2" type="ORF">QBC47DRAFT_434633</name>
</gene>
<dbReference type="Proteomes" id="UP001239445">
    <property type="component" value="Unassembled WGS sequence"/>
</dbReference>
<dbReference type="InterPro" id="IPR010730">
    <property type="entry name" value="HET"/>
</dbReference>
<dbReference type="EMBL" id="MU839842">
    <property type="protein sequence ID" value="KAK1751489.1"/>
    <property type="molecule type" value="Genomic_DNA"/>
</dbReference>
<evidence type="ECO:0000313" key="3">
    <source>
        <dbReference type="Proteomes" id="UP001239445"/>
    </source>
</evidence>
<dbReference type="Pfam" id="PF06985">
    <property type="entry name" value="HET"/>
    <property type="match status" value="1"/>
</dbReference>
<dbReference type="PANTHER" id="PTHR24148:SF64">
    <property type="entry name" value="HETEROKARYON INCOMPATIBILITY DOMAIN-CONTAINING PROTEIN"/>
    <property type="match status" value="1"/>
</dbReference>
<evidence type="ECO:0000313" key="2">
    <source>
        <dbReference type="EMBL" id="KAK1751489.1"/>
    </source>
</evidence>
<accession>A0AAJ0B652</accession>
<evidence type="ECO:0000259" key="1">
    <source>
        <dbReference type="Pfam" id="PF06985"/>
    </source>
</evidence>
<dbReference type="PANTHER" id="PTHR24148">
    <property type="entry name" value="ANKYRIN REPEAT DOMAIN-CONTAINING PROTEIN 39 HOMOLOG-RELATED"/>
    <property type="match status" value="1"/>
</dbReference>
<reference evidence="2" key="1">
    <citation type="submission" date="2023-06" db="EMBL/GenBank/DDBJ databases">
        <title>Genome-scale phylogeny and comparative genomics of the fungal order Sordariales.</title>
        <authorList>
            <consortium name="Lawrence Berkeley National Laboratory"/>
            <person name="Hensen N."/>
            <person name="Bonometti L."/>
            <person name="Westerberg I."/>
            <person name="Brannstrom I.O."/>
            <person name="Guillou S."/>
            <person name="Cros-Aarteil S."/>
            <person name="Calhoun S."/>
            <person name="Haridas S."/>
            <person name="Kuo A."/>
            <person name="Mondo S."/>
            <person name="Pangilinan J."/>
            <person name="Riley R."/>
            <person name="Labutti K."/>
            <person name="Andreopoulos B."/>
            <person name="Lipzen A."/>
            <person name="Chen C."/>
            <person name="Yanf M."/>
            <person name="Daum C."/>
            <person name="Ng V."/>
            <person name="Clum A."/>
            <person name="Steindorff A."/>
            <person name="Ohm R."/>
            <person name="Martin F."/>
            <person name="Silar P."/>
            <person name="Natvig D."/>
            <person name="Lalanne C."/>
            <person name="Gautier V."/>
            <person name="Ament-Velasquez S.L."/>
            <person name="Kruys A."/>
            <person name="Hutchinson M.I."/>
            <person name="Powell A.J."/>
            <person name="Barry K."/>
            <person name="Miller A.N."/>
            <person name="Grigoriev I.V."/>
            <person name="Debuchy R."/>
            <person name="Gladieux P."/>
            <person name="Thoren M.H."/>
            <person name="Johannesson H."/>
        </authorList>
    </citation>
    <scope>NUCLEOTIDE SEQUENCE</scope>
    <source>
        <strain evidence="2">PSN4</strain>
    </source>
</reference>
<feature type="domain" description="Heterokaryon incompatibility" evidence="1">
    <location>
        <begin position="41"/>
        <end position="160"/>
    </location>
</feature>
<protein>
    <recommendedName>
        <fullName evidence="1">Heterokaryon incompatibility domain-containing protein</fullName>
    </recommendedName>
</protein>
<sequence>MQLFVLSPDTPEAEGPHLHVANLTLGLQAQPLDPSPSPAPFICISYSWGTGRTPSPFCPSELVSDRTIPALHAVLTQRPLSRAFWVDAFCVPGLDSPAERAATLESMGFIYSRAEEVIVVLTGRALPALEQIGREENLLPSHLDALEREDWVTRAWTYQEAVNARRLRVTCHDAPPGVLVDCLQLFSYLGHAINSLGVEERSSKHPRLNAFEDVMVDCAVAMYLERSALQVMAIMDERTQTRVEDHFYAMMGAISTEPAASVVREAKSPCEAFMALCEKKGDYSFVFSSVGRDAREGRRWRPVEDERLPAILRLSSRGSGLRGRADGDKVVVEDVVVFRPGPISDDSRGFVARWLEGYKPARSYADLELEHAAFEALCEMGFTGSSECVETNDGLFFPQTRLGDASELEIIVAVGIEWRLGSPALGRYQKDDSAGGVLYTPGVFFGILPEGHCGETVIL</sequence>
<organism evidence="2 3">
    <name type="scientific">Echria macrotheca</name>
    <dbReference type="NCBI Taxonomy" id="438768"/>
    <lineage>
        <taxon>Eukaryota</taxon>
        <taxon>Fungi</taxon>
        <taxon>Dikarya</taxon>
        <taxon>Ascomycota</taxon>
        <taxon>Pezizomycotina</taxon>
        <taxon>Sordariomycetes</taxon>
        <taxon>Sordariomycetidae</taxon>
        <taxon>Sordariales</taxon>
        <taxon>Schizotheciaceae</taxon>
        <taxon>Echria</taxon>
    </lineage>
</organism>
<dbReference type="InterPro" id="IPR052895">
    <property type="entry name" value="HetReg/Transcr_Mod"/>
</dbReference>
<keyword evidence="3" id="KW-1185">Reference proteome</keyword>